<dbReference type="EMBL" id="CAJVPJ010000339">
    <property type="protein sequence ID" value="CAG8513597.1"/>
    <property type="molecule type" value="Genomic_DNA"/>
</dbReference>
<organism evidence="2 3">
    <name type="scientific">Paraglomus occultum</name>
    <dbReference type="NCBI Taxonomy" id="144539"/>
    <lineage>
        <taxon>Eukaryota</taxon>
        <taxon>Fungi</taxon>
        <taxon>Fungi incertae sedis</taxon>
        <taxon>Mucoromycota</taxon>
        <taxon>Glomeromycotina</taxon>
        <taxon>Glomeromycetes</taxon>
        <taxon>Paraglomerales</taxon>
        <taxon>Paraglomeraceae</taxon>
        <taxon>Paraglomus</taxon>
    </lineage>
</organism>
<name>A0A9N8ZZF7_9GLOM</name>
<proteinExistence type="predicted"/>
<accession>A0A9N8ZZF7</accession>
<comment type="caution">
    <text evidence="2">The sequence shown here is derived from an EMBL/GenBank/DDBJ whole genome shotgun (WGS) entry which is preliminary data.</text>
</comment>
<gene>
    <name evidence="2" type="ORF">POCULU_LOCUS3200</name>
</gene>
<dbReference type="AlphaFoldDB" id="A0A9N8ZZF7"/>
<evidence type="ECO:0000256" key="1">
    <source>
        <dbReference type="SAM" id="MobiDB-lite"/>
    </source>
</evidence>
<sequence>MPSTSTSSEQQFRESLRSFRWASNSSGTSTTKSTTPLSRLTETTSNFFGSVGNRMQGYVPLTGNAEQEEGWFTLTRWQRLTGFAVCLATAALCFIISSRLQSITLLRLVANHEHDKQASNRIVVIYLYKEICDWIGLKMNI</sequence>
<feature type="compositionally biased region" description="Low complexity" evidence="1">
    <location>
        <begin position="23"/>
        <end position="41"/>
    </location>
</feature>
<keyword evidence="3" id="KW-1185">Reference proteome</keyword>
<protein>
    <submittedName>
        <fullName evidence="2">2416_t:CDS:1</fullName>
    </submittedName>
</protein>
<reference evidence="2" key="1">
    <citation type="submission" date="2021-06" db="EMBL/GenBank/DDBJ databases">
        <authorList>
            <person name="Kallberg Y."/>
            <person name="Tangrot J."/>
            <person name="Rosling A."/>
        </authorList>
    </citation>
    <scope>NUCLEOTIDE SEQUENCE</scope>
    <source>
        <strain evidence="2">IA702</strain>
    </source>
</reference>
<dbReference type="OrthoDB" id="660759at2759"/>
<evidence type="ECO:0000313" key="3">
    <source>
        <dbReference type="Proteomes" id="UP000789572"/>
    </source>
</evidence>
<evidence type="ECO:0000313" key="2">
    <source>
        <dbReference type="EMBL" id="CAG8513597.1"/>
    </source>
</evidence>
<dbReference type="Proteomes" id="UP000789572">
    <property type="component" value="Unassembled WGS sequence"/>
</dbReference>
<feature type="region of interest" description="Disordered" evidence="1">
    <location>
        <begin position="21"/>
        <end position="41"/>
    </location>
</feature>